<dbReference type="AlphaFoldDB" id="A0A212UH69"/>
<proteinExistence type="predicted"/>
<organism evidence="3 4">
    <name type="scientific">Hymenobacter gelipurpurascens</name>
    <dbReference type="NCBI Taxonomy" id="89968"/>
    <lineage>
        <taxon>Bacteria</taxon>
        <taxon>Pseudomonadati</taxon>
        <taxon>Bacteroidota</taxon>
        <taxon>Cytophagia</taxon>
        <taxon>Cytophagales</taxon>
        <taxon>Hymenobacteraceae</taxon>
        <taxon>Hymenobacter</taxon>
    </lineage>
</organism>
<feature type="domain" description="Kazal-like" evidence="2">
    <location>
        <begin position="23"/>
        <end position="75"/>
    </location>
</feature>
<name>A0A212UH69_9BACT</name>
<sequence length="75" mass="7633">MRTRLLSCLLILLALGASCSNPAEPDSTCVDPAPAKSGPCPMNYNPVCGCNGRTYANSCEASNAGVLSTTPGPCQ</sequence>
<dbReference type="Proteomes" id="UP000198131">
    <property type="component" value="Unassembled WGS sequence"/>
</dbReference>
<evidence type="ECO:0000256" key="1">
    <source>
        <dbReference type="SAM" id="SignalP"/>
    </source>
</evidence>
<dbReference type="RefSeq" id="WP_088845585.1">
    <property type="nucleotide sequence ID" value="NZ_FYEW01000004.1"/>
</dbReference>
<dbReference type="Gene3D" id="3.30.60.30">
    <property type="match status" value="1"/>
</dbReference>
<protein>
    <submittedName>
        <fullName evidence="3">Kazal-type serine protease inhibitor domain-containing protein</fullName>
    </submittedName>
</protein>
<dbReference type="SUPFAM" id="SSF100895">
    <property type="entry name" value="Kazal-type serine protease inhibitors"/>
    <property type="match status" value="1"/>
</dbReference>
<dbReference type="InterPro" id="IPR002350">
    <property type="entry name" value="Kazal_dom"/>
</dbReference>
<evidence type="ECO:0000313" key="3">
    <source>
        <dbReference type="EMBL" id="SNC77597.1"/>
    </source>
</evidence>
<dbReference type="PROSITE" id="PS51257">
    <property type="entry name" value="PROKAR_LIPOPROTEIN"/>
    <property type="match status" value="1"/>
</dbReference>
<accession>A0A212UH69</accession>
<dbReference type="PROSITE" id="PS51465">
    <property type="entry name" value="KAZAL_2"/>
    <property type="match status" value="1"/>
</dbReference>
<feature type="signal peptide" evidence="1">
    <location>
        <begin position="1"/>
        <end position="23"/>
    </location>
</feature>
<keyword evidence="4" id="KW-1185">Reference proteome</keyword>
<dbReference type="OrthoDB" id="9800302at2"/>
<gene>
    <name evidence="3" type="ORF">SAMN06265337_4190</name>
</gene>
<evidence type="ECO:0000313" key="4">
    <source>
        <dbReference type="Proteomes" id="UP000198131"/>
    </source>
</evidence>
<dbReference type="EMBL" id="FYEW01000004">
    <property type="protein sequence ID" value="SNC77597.1"/>
    <property type="molecule type" value="Genomic_DNA"/>
</dbReference>
<keyword evidence="1" id="KW-0732">Signal</keyword>
<reference evidence="4" key="1">
    <citation type="submission" date="2017-06" db="EMBL/GenBank/DDBJ databases">
        <authorList>
            <person name="Varghese N."/>
            <person name="Submissions S."/>
        </authorList>
    </citation>
    <scope>NUCLEOTIDE SEQUENCE [LARGE SCALE GENOMIC DNA]</scope>
    <source>
        <strain evidence="4">DSM 11116</strain>
    </source>
</reference>
<dbReference type="Pfam" id="PF00050">
    <property type="entry name" value="Kazal_1"/>
    <property type="match status" value="1"/>
</dbReference>
<evidence type="ECO:0000259" key="2">
    <source>
        <dbReference type="PROSITE" id="PS51465"/>
    </source>
</evidence>
<feature type="chain" id="PRO_5012668293" evidence="1">
    <location>
        <begin position="24"/>
        <end position="75"/>
    </location>
</feature>
<dbReference type="InterPro" id="IPR036058">
    <property type="entry name" value="Kazal_dom_sf"/>
</dbReference>